<evidence type="ECO:0000259" key="3">
    <source>
        <dbReference type="Pfam" id="PF13193"/>
    </source>
</evidence>
<dbReference type="VEuPathDB" id="FungiDB:CC1G_01774"/>
<dbReference type="FunCoup" id="A8N2D5">
    <property type="interactions" value="312"/>
</dbReference>
<dbReference type="InterPro" id="IPR042099">
    <property type="entry name" value="ANL_N_sf"/>
</dbReference>
<dbReference type="GO" id="GO:0016405">
    <property type="term" value="F:CoA-ligase activity"/>
    <property type="evidence" value="ECO:0007669"/>
    <property type="project" value="TreeGrafter"/>
</dbReference>
<keyword evidence="1" id="KW-0812">Transmembrane</keyword>
<accession>A8N2D5</accession>
<dbReference type="InParanoid" id="A8N2D5"/>
<dbReference type="PROSITE" id="PS00455">
    <property type="entry name" value="AMP_BINDING"/>
    <property type="match status" value="1"/>
</dbReference>
<dbReference type="PANTHER" id="PTHR24096">
    <property type="entry name" value="LONG-CHAIN-FATTY-ACID--COA LIGASE"/>
    <property type="match status" value="1"/>
</dbReference>
<dbReference type="Gene3D" id="3.40.50.12780">
    <property type="entry name" value="N-terminal domain of ligase-like"/>
    <property type="match status" value="1"/>
</dbReference>
<evidence type="ECO:0000259" key="2">
    <source>
        <dbReference type="Pfam" id="PF00501"/>
    </source>
</evidence>
<dbReference type="OrthoDB" id="6509636at2759"/>
<reference evidence="4 5" key="1">
    <citation type="journal article" date="2010" name="Proc. Natl. Acad. Sci. U.S.A.">
        <title>Insights into evolution of multicellular fungi from the assembled chromosomes of the mushroom Coprinopsis cinerea (Coprinus cinereus).</title>
        <authorList>
            <person name="Stajich J.E."/>
            <person name="Wilke S.K."/>
            <person name="Ahren D."/>
            <person name="Au C.H."/>
            <person name="Birren B.W."/>
            <person name="Borodovsky M."/>
            <person name="Burns C."/>
            <person name="Canback B."/>
            <person name="Casselton L.A."/>
            <person name="Cheng C.K."/>
            <person name="Deng J."/>
            <person name="Dietrich F.S."/>
            <person name="Fargo D.C."/>
            <person name="Farman M.L."/>
            <person name="Gathman A.C."/>
            <person name="Goldberg J."/>
            <person name="Guigo R."/>
            <person name="Hoegger P.J."/>
            <person name="Hooker J.B."/>
            <person name="Huggins A."/>
            <person name="James T.Y."/>
            <person name="Kamada T."/>
            <person name="Kilaru S."/>
            <person name="Kodira C."/>
            <person name="Kues U."/>
            <person name="Kupfer D."/>
            <person name="Kwan H.S."/>
            <person name="Lomsadze A."/>
            <person name="Li W."/>
            <person name="Lilly W.W."/>
            <person name="Ma L.J."/>
            <person name="Mackey A.J."/>
            <person name="Manning G."/>
            <person name="Martin F."/>
            <person name="Muraguchi H."/>
            <person name="Natvig D.O."/>
            <person name="Palmerini H."/>
            <person name="Ramesh M.A."/>
            <person name="Rehmeyer C.J."/>
            <person name="Roe B.A."/>
            <person name="Shenoy N."/>
            <person name="Stanke M."/>
            <person name="Ter-Hovhannisyan V."/>
            <person name="Tunlid A."/>
            <person name="Velagapudi R."/>
            <person name="Vision T.J."/>
            <person name="Zeng Q."/>
            <person name="Zolan M.E."/>
            <person name="Pukkila P.J."/>
        </authorList>
    </citation>
    <scope>NUCLEOTIDE SEQUENCE [LARGE SCALE GENOMIC DNA]</scope>
    <source>
        <strain evidence="5">Okayama-7 / 130 / ATCC MYA-4618 / FGSC 9003</strain>
    </source>
</reference>
<dbReference type="CDD" id="cd05911">
    <property type="entry name" value="Firefly_Luc_like"/>
    <property type="match status" value="1"/>
</dbReference>
<gene>
    <name evidence="4" type="ORF">CC1G_01774</name>
</gene>
<feature type="domain" description="AMP-dependent synthetase/ligase" evidence="2">
    <location>
        <begin position="35"/>
        <end position="411"/>
    </location>
</feature>
<dbReference type="OMA" id="WTFRHRI"/>
<organism evidence="4 5">
    <name type="scientific">Coprinopsis cinerea (strain Okayama-7 / 130 / ATCC MYA-4618 / FGSC 9003)</name>
    <name type="common">Inky cap fungus</name>
    <name type="synonym">Hormographiella aspergillata</name>
    <dbReference type="NCBI Taxonomy" id="240176"/>
    <lineage>
        <taxon>Eukaryota</taxon>
        <taxon>Fungi</taxon>
        <taxon>Dikarya</taxon>
        <taxon>Basidiomycota</taxon>
        <taxon>Agaricomycotina</taxon>
        <taxon>Agaricomycetes</taxon>
        <taxon>Agaricomycetidae</taxon>
        <taxon>Agaricales</taxon>
        <taxon>Agaricineae</taxon>
        <taxon>Psathyrellaceae</taxon>
        <taxon>Coprinopsis</taxon>
    </lineage>
</organism>
<evidence type="ECO:0000313" key="4">
    <source>
        <dbReference type="EMBL" id="EAU92729.2"/>
    </source>
</evidence>
<dbReference type="SUPFAM" id="SSF56801">
    <property type="entry name" value="Acetyl-CoA synthetase-like"/>
    <property type="match status" value="1"/>
</dbReference>
<dbReference type="eggNOG" id="KOG1176">
    <property type="taxonomic scope" value="Eukaryota"/>
</dbReference>
<keyword evidence="1" id="KW-0472">Membrane</keyword>
<feature type="transmembrane region" description="Helical" evidence="1">
    <location>
        <begin position="251"/>
        <end position="273"/>
    </location>
</feature>
<dbReference type="AlphaFoldDB" id="A8N2D5"/>
<keyword evidence="1" id="KW-1133">Transmembrane helix</keyword>
<proteinExistence type="predicted"/>
<dbReference type="Pfam" id="PF13193">
    <property type="entry name" value="AMP-binding_C"/>
    <property type="match status" value="1"/>
</dbReference>
<evidence type="ECO:0000256" key="1">
    <source>
        <dbReference type="SAM" id="Phobius"/>
    </source>
</evidence>
<keyword evidence="4" id="KW-0436">Ligase</keyword>
<dbReference type="EMBL" id="AACS02000001">
    <property type="protein sequence ID" value="EAU92729.2"/>
    <property type="molecule type" value="Genomic_DNA"/>
</dbReference>
<dbReference type="GeneID" id="6005520"/>
<dbReference type="RefSeq" id="XP_001829094.2">
    <property type="nucleotide sequence ID" value="XM_001829042.2"/>
</dbReference>
<dbReference type="STRING" id="240176.A8N2D5"/>
<dbReference type="InterPro" id="IPR020845">
    <property type="entry name" value="AMP-binding_CS"/>
</dbReference>
<dbReference type="PANTHER" id="PTHR24096:SF422">
    <property type="entry name" value="BCDNA.GH02901"/>
    <property type="match status" value="1"/>
</dbReference>
<protein>
    <submittedName>
        <fullName evidence="4">AMP dependent CoA ligase</fullName>
    </submittedName>
</protein>
<keyword evidence="5" id="KW-1185">Reference proteome</keyword>
<dbReference type="InterPro" id="IPR000873">
    <property type="entry name" value="AMP-dep_synth/lig_dom"/>
</dbReference>
<sequence>MTEFRNPIPLPHIPDDLTIPQFMLREITGRPRRPRNVPFFIEDATGRAIGYEEAHHRTYSIANALSLKWKIGRGDVVCVFSPNHIDYAPVVWAVHVLGGIVTPSNPSYTVEELKYQLDATKAKLIVAHPLCFSTALSAADATHLSGTNSIVLFDPLPGESLPTLNELVEFGARRPENYCAVRFKPGEARSTVALLSFSSGTTGKPKAVAISHYSVIANVIQMATHYNVNDPNNPSKTLSPGDVAIAVLPFFHIYGLVVTMHFLLFASLTLVVVPKFNLDDYLRSIVQHSVTHLFVVPPQVVLLCKHPEVRKYDLSRVKFCFSGAAPLGGELMQQLTKILPNAVIGQGYGLTETCTTISMVPPNVKLGRIGSAGQILPGITARVVKEDGSLASEGEVGELVVTGPSMSLGYLNNPKATAETYVDGWVRTGDEVVIKDNEVYVEIMKVRGFQVAPAELEAHLLLHPDVADACVVPKADEYSGEVPLAYVVLSRPATERIGNNPRKAEDLKKAIAKHVADVKVPYKRLAGGVEFIDAIPKNPSGKILRRILREKAKTLPSKRALLSRL</sequence>
<dbReference type="Proteomes" id="UP000001861">
    <property type="component" value="Unassembled WGS sequence"/>
</dbReference>
<dbReference type="Gene3D" id="3.30.300.30">
    <property type="match status" value="1"/>
</dbReference>
<dbReference type="InterPro" id="IPR025110">
    <property type="entry name" value="AMP-bd_C"/>
</dbReference>
<dbReference type="KEGG" id="cci:CC1G_01774"/>
<dbReference type="InterPro" id="IPR045851">
    <property type="entry name" value="AMP-bd_C_sf"/>
</dbReference>
<comment type="caution">
    <text evidence="4">The sequence shown here is derived from an EMBL/GenBank/DDBJ whole genome shotgun (WGS) entry which is preliminary data.</text>
</comment>
<evidence type="ECO:0000313" key="5">
    <source>
        <dbReference type="Proteomes" id="UP000001861"/>
    </source>
</evidence>
<dbReference type="Pfam" id="PF00501">
    <property type="entry name" value="AMP-binding"/>
    <property type="match status" value="1"/>
</dbReference>
<name>A8N2D5_COPC7</name>
<dbReference type="HOGENOM" id="CLU_000022_59_2_1"/>
<feature type="domain" description="AMP-binding enzyme C-terminal" evidence="3">
    <location>
        <begin position="455"/>
        <end position="542"/>
    </location>
</feature>